<evidence type="ECO:0000313" key="3">
    <source>
        <dbReference type="EMBL" id="MBA8956813.1"/>
    </source>
</evidence>
<feature type="transmembrane region" description="Helical" evidence="2">
    <location>
        <begin position="39"/>
        <end position="56"/>
    </location>
</feature>
<feature type="region of interest" description="Disordered" evidence="1">
    <location>
        <begin position="1"/>
        <end position="30"/>
    </location>
</feature>
<feature type="region of interest" description="Disordered" evidence="1">
    <location>
        <begin position="100"/>
        <end position="120"/>
    </location>
</feature>
<evidence type="ECO:0000313" key="4">
    <source>
        <dbReference type="Proteomes" id="UP000572680"/>
    </source>
</evidence>
<dbReference type="AlphaFoldDB" id="A0A7W3LZ08"/>
<keyword evidence="2" id="KW-0472">Membrane</keyword>
<accession>A0A7W3LZ08</accession>
<dbReference type="Proteomes" id="UP000572680">
    <property type="component" value="Unassembled WGS sequence"/>
</dbReference>
<dbReference type="RefSeq" id="WP_182848697.1">
    <property type="nucleotide sequence ID" value="NZ_BAAALP010000054.1"/>
</dbReference>
<evidence type="ECO:0000256" key="1">
    <source>
        <dbReference type="SAM" id="MobiDB-lite"/>
    </source>
</evidence>
<evidence type="ECO:0000256" key="2">
    <source>
        <dbReference type="SAM" id="Phobius"/>
    </source>
</evidence>
<protein>
    <submittedName>
        <fullName evidence="3">Uncharacterized protein</fullName>
    </submittedName>
</protein>
<dbReference type="EMBL" id="JACJIA010000018">
    <property type="protein sequence ID" value="MBA8956813.1"/>
    <property type="molecule type" value="Genomic_DNA"/>
</dbReference>
<feature type="transmembrane region" description="Helical" evidence="2">
    <location>
        <begin position="76"/>
        <end position="97"/>
    </location>
</feature>
<comment type="caution">
    <text evidence="3">The sequence shown here is derived from an EMBL/GenBank/DDBJ whole genome shotgun (WGS) entry which is preliminary data.</text>
</comment>
<gene>
    <name evidence="3" type="ORF">HNR61_008503</name>
</gene>
<keyword evidence="2" id="KW-1133">Transmembrane helix</keyword>
<proteinExistence type="predicted"/>
<name>A0A7W3LZ08_ACTNM</name>
<keyword evidence="4" id="KW-1185">Reference proteome</keyword>
<keyword evidence="2" id="KW-0812">Transmembrane</keyword>
<feature type="compositionally biased region" description="Basic and acidic residues" evidence="1">
    <location>
        <begin position="1"/>
        <end position="10"/>
    </location>
</feature>
<organism evidence="3 4">
    <name type="scientific">Actinomadura namibiensis</name>
    <dbReference type="NCBI Taxonomy" id="182080"/>
    <lineage>
        <taxon>Bacteria</taxon>
        <taxon>Bacillati</taxon>
        <taxon>Actinomycetota</taxon>
        <taxon>Actinomycetes</taxon>
        <taxon>Streptosporangiales</taxon>
        <taxon>Thermomonosporaceae</taxon>
        <taxon>Actinomadura</taxon>
    </lineage>
</organism>
<sequence>MAELDKDRPVDQNGHGPAPDPRTEDLGPRRSRRAAVGRTLLLYWVPPFLVALFLIALDLLGYDVLAVLPDVDMPDWLWTVIRVLVAVVAAVGTYSMYKDMRGRGTGKETDGASGSDERTVRAVAADRKQGMTLDEVTRWVQDASSARLPGDTVVKVDTTWRETIRELTAHSPRGTTE</sequence>
<reference evidence="3 4" key="1">
    <citation type="submission" date="2020-08" db="EMBL/GenBank/DDBJ databases">
        <title>Genomic Encyclopedia of Type Strains, Phase IV (KMG-IV): sequencing the most valuable type-strain genomes for metagenomic binning, comparative biology and taxonomic classification.</title>
        <authorList>
            <person name="Goeker M."/>
        </authorList>
    </citation>
    <scope>NUCLEOTIDE SEQUENCE [LARGE SCALE GENOMIC DNA]</scope>
    <source>
        <strain evidence="3 4">DSM 44197</strain>
    </source>
</reference>